<dbReference type="EMBL" id="QPHM01000001">
    <property type="protein sequence ID" value="RCU46395.1"/>
    <property type="molecule type" value="Genomic_DNA"/>
</dbReference>
<dbReference type="Proteomes" id="UP000252189">
    <property type="component" value="Unassembled WGS sequence"/>
</dbReference>
<sequence length="71" mass="7724">MICPTCEYEFDPVGGPQCPRCGERISCSGAVCARCDGCASPVERLRRTVADRLHRDGANDDGDPDHDERGE</sequence>
<evidence type="ECO:0000313" key="2">
    <source>
        <dbReference type="EMBL" id="RCU46395.1"/>
    </source>
</evidence>
<dbReference type="OrthoDB" id="326072at2157"/>
<gene>
    <name evidence="2" type="ORF">DU504_03165</name>
</gene>
<proteinExistence type="predicted"/>
<keyword evidence="3" id="KW-1185">Reference proteome</keyword>
<organism evidence="2 3">
    <name type="scientific">Haloplanus salinus</name>
    <dbReference type="NCBI Taxonomy" id="1126245"/>
    <lineage>
        <taxon>Archaea</taxon>
        <taxon>Methanobacteriati</taxon>
        <taxon>Methanobacteriota</taxon>
        <taxon>Stenosarchaea group</taxon>
        <taxon>Halobacteria</taxon>
        <taxon>Halobacteriales</taxon>
        <taxon>Haloferacaceae</taxon>
        <taxon>Haloplanus</taxon>
    </lineage>
</organism>
<evidence type="ECO:0000256" key="1">
    <source>
        <dbReference type="SAM" id="MobiDB-lite"/>
    </source>
</evidence>
<name>A0A368NA07_9EURY</name>
<evidence type="ECO:0000313" key="3">
    <source>
        <dbReference type="Proteomes" id="UP000252189"/>
    </source>
</evidence>
<reference evidence="2 3" key="1">
    <citation type="submission" date="2018-07" db="EMBL/GenBank/DDBJ databases">
        <title>Genome sequences of Haloplanus salinus JCM 18368T.</title>
        <authorList>
            <person name="Kim Y.B."/>
            <person name="Roh S.W."/>
        </authorList>
    </citation>
    <scope>NUCLEOTIDE SEQUENCE [LARGE SCALE GENOMIC DNA]</scope>
    <source>
        <strain evidence="2 3">JCM 18368</strain>
    </source>
</reference>
<feature type="region of interest" description="Disordered" evidence="1">
    <location>
        <begin position="50"/>
        <end position="71"/>
    </location>
</feature>
<comment type="caution">
    <text evidence="2">The sequence shown here is derived from an EMBL/GenBank/DDBJ whole genome shotgun (WGS) entry which is preliminary data.</text>
</comment>
<dbReference type="AlphaFoldDB" id="A0A368NA07"/>
<protein>
    <submittedName>
        <fullName evidence="2">Uncharacterized protein</fullName>
    </submittedName>
</protein>
<accession>A0A368NA07</accession>
<dbReference type="RefSeq" id="WP_114447946.1">
    <property type="nucleotide sequence ID" value="NZ_QPHM01000001.1"/>
</dbReference>